<dbReference type="PANTHER" id="PTHR22648:SF0">
    <property type="entry name" value="TRANSCRIPTION TERMINATION_ANTITERMINATION PROTEIN NUSA"/>
    <property type="match status" value="1"/>
</dbReference>
<comment type="similarity">
    <text evidence="6">Belongs to the NusA family.</text>
</comment>
<dbReference type="SUPFAM" id="SSF54814">
    <property type="entry name" value="Prokaryotic type KH domain (KH-domain type II)"/>
    <property type="match status" value="2"/>
</dbReference>
<evidence type="ECO:0000256" key="3">
    <source>
        <dbReference type="ARBA" id="ARBA00022884"/>
    </source>
</evidence>
<evidence type="ECO:0000256" key="4">
    <source>
        <dbReference type="ARBA" id="ARBA00023015"/>
    </source>
</evidence>
<accession>A0ABT5LA39</accession>
<dbReference type="InterPro" id="IPR025249">
    <property type="entry name" value="TF_NusA_KH_1st"/>
</dbReference>
<dbReference type="Pfam" id="PF26594">
    <property type="entry name" value="KH_NusA_2nd"/>
    <property type="match status" value="1"/>
</dbReference>
<evidence type="ECO:0000313" key="11">
    <source>
        <dbReference type="Proteomes" id="UP001221763"/>
    </source>
</evidence>
<comment type="subcellular location">
    <subcellularLocation>
        <location evidence="6">Cytoplasm</location>
    </subcellularLocation>
</comment>
<dbReference type="PROSITE" id="PS50084">
    <property type="entry name" value="KH_TYPE_1"/>
    <property type="match status" value="1"/>
</dbReference>
<dbReference type="InterPro" id="IPR058582">
    <property type="entry name" value="KH_NusA_2nd"/>
</dbReference>
<evidence type="ECO:0000256" key="6">
    <source>
        <dbReference type="HAMAP-Rule" id="MF_00945"/>
    </source>
</evidence>
<keyword evidence="4 6" id="KW-0805">Transcription regulation</keyword>
<comment type="function">
    <text evidence="6">Participates in both transcription termination and antitermination.</text>
</comment>
<dbReference type="InterPro" id="IPR015946">
    <property type="entry name" value="KH_dom-like_a/b"/>
</dbReference>
<evidence type="ECO:0000256" key="2">
    <source>
        <dbReference type="ARBA" id="ARBA00022490"/>
    </source>
</evidence>
<dbReference type="Gene3D" id="2.40.50.140">
    <property type="entry name" value="Nucleic acid-binding proteins"/>
    <property type="match status" value="1"/>
</dbReference>
<dbReference type="InterPro" id="IPR036555">
    <property type="entry name" value="NusA_N_sf"/>
</dbReference>
<evidence type="ECO:0000313" key="10">
    <source>
        <dbReference type="EMBL" id="MDC9032041.1"/>
    </source>
</evidence>
<dbReference type="HAMAP" id="MF_00945_B">
    <property type="entry name" value="NusA_B"/>
    <property type="match status" value="1"/>
</dbReference>
<dbReference type="CDD" id="cd22529">
    <property type="entry name" value="KH-II_NusA_rpt2"/>
    <property type="match status" value="1"/>
</dbReference>
<dbReference type="SUPFAM" id="SSF50249">
    <property type="entry name" value="Nucleic acid-binding proteins"/>
    <property type="match status" value="1"/>
</dbReference>
<dbReference type="Gene3D" id="3.30.300.20">
    <property type="match status" value="2"/>
</dbReference>
<evidence type="ECO:0000256" key="5">
    <source>
        <dbReference type="ARBA" id="ARBA00023163"/>
    </source>
</evidence>
<dbReference type="InterPro" id="IPR030842">
    <property type="entry name" value="TF_NusA_bacterial"/>
</dbReference>
<feature type="domain" description="Transcription factor NusA first KH" evidence="8">
    <location>
        <begin position="212"/>
        <end position="289"/>
    </location>
</feature>
<evidence type="ECO:0000259" key="9">
    <source>
        <dbReference type="Pfam" id="PF26594"/>
    </source>
</evidence>
<comment type="subunit">
    <text evidence="6">Monomer. Binds directly to the core enzyme of the DNA-dependent RNA polymerase and to nascent RNA.</text>
</comment>
<dbReference type="InterPro" id="IPR010213">
    <property type="entry name" value="TF_NusA"/>
</dbReference>
<dbReference type="NCBIfam" id="TIGR01953">
    <property type="entry name" value="NusA"/>
    <property type="match status" value="1"/>
</dbReference>
<dbReference type="RefSeq" id="WP_273585258.1">
    <property type="nucleotide sequence ID" value="NZ_JANHJP010000004.1"/>
</dbReference>
<gene>
    <name evidence="6" type="primary">nusA</name>
    <name evidence="10" type="ORF">M8044_000262</name>
</gene>
<keyword evidence="3 6" id="KW-0694">RNA-binding</keyword>
<keyword evidence="11" id="KW-1185">Reference proteome</keyword>
<reference evidence="10 11" key="1">
    <citation type="journal article" date="2023" name="Plant">
        <title>Draft Genome Sequence Resource of CBPPT1, a 'Candidatus Phytoplasma trifolii'-Related Strain Associated with Potato Purple Top Disease in the Columbia Basin, U.S.A.</title>
        <authorList>
            <person name="Wei W."/>
            <person name="Shao J."/>
            <person name="Bottner-Parker K.D."/>
            <person name="Zhao Y."/>
        </authorList>
    </citation>
    <scope>NUCLEOTIDE SEQUENCE [LARGE SCALE GENOMIC DNA]</scope>
    <source>
        <strain evidence="10 11">CBPPT1</strain>
    </source>
</reference>
<feature type="domain" description="Transcription factor NusA N-terminal" evidence="7">
    <location>
        <begin position="5"/>
        <end position="136"/>
    </location>
</feature>
<dbReference type="Gene3D" id="3.30.1480.10">
    <property type="entry name" value="NusA, N-terminal domain"/>
    <property type="match status" value="1"/>
</dbReference>
<keyword evidence="2 6" id="KW-0963">Cytoplasm</keyword>
<dbReference type="Pfam" id="PF13184">
    <property type="entry name" value="KH_NusA_1st"/>
    <property type="match status" value="1"/>
</dbReference>
<dbReference type="Pfam" id="PF08529">
    <property type="entry name" value="NusA_N"/>
    <property type="match status" value="1"/>
</dbReference>
<dbReference type="InterPro" id="IPR009019">
    <property type="entry name" value="KH_sf_prok-type"/>
</dbReference>
<organism evidence="10 11">
    <name type="scientific">Columbia Basin potato purple top phytoplasma</name>
    <dbReference type="NCBI Taxonomy" id="307134"/>
    <lineage>
        <taxon>Bacteria</taxon>
        <taxon>Bacillati</taxon>
        <taxon>Mycoplasmatota</taxon>
        <taxon>Mollicutes</taxon>
        <taxon>Acholeplasmatales</taxon>
        <taxon>Acholeplasmataceae</taxon>
        <taxon>Candidatus Phytoplasma</taxon>
        <taxon>16SrVI (Clover proliferation group)</taxon>
    </lineage>
</organism>
<dbReference type="PANTHER" id="PTHR22648">
    <property type="entry name" value="TRANSCRIPTION TERMINATION FACTOR NUSA"/>
    <property type="match status" value="1"/>
</dbReference>
<dbReference type="Proteomes" id="UP001221763">
    <property type="component" value="Unassembled WGS sequence"/>
</dbReference>
<protein>
    <recommendedName>
        <fullName evidence="6">Transcription termination/antitermination protein NusA</fullName>
    </recommendedName>
</protein>
<keyword evidence="6" id="KW-0889">Transcription antitermination</keyword>
<evidence type="ECO:0000259" key="8">
    <source>
        <dbReference type="Pfam" id="PF13184"/>
    </source>
</evidence>
<dbReference type="SUPFAM" id="SSF69705">
    <property type="entry name" value="Transcription factor NusA, N-terminal domain"/>
    <property type="match status" value="1"/>
</dbReference>
<dbReference type="EMBL" id="JANHJP010000004">
    <property type="protein sequence ID" value="MDC9032041.1"/>
    <property type="molecule type" value="Genomic_DNA"/>
</dbReference>
<dbReference type="InterPro" id="IPR012340">
    <property type="entry name" value="NA-bd_OB-fold"/>
</dbReference>
<dbReference type="InterPro" id="IPR013735">
    <property type="entry name" value="TF_NusA_N"/>
</dbReference>
<feature type="domain" description="NusA-like second KH" evidence="9">
    <location>
        <begin position="293"/>
        <end position="354"/>
    </location>
</feature>
<evidence type="ECO:0000256" key="1">
    <source>
        <dbReference type="ARBA" id="ARBA00022472"/>
    </source>
</evidence>
<keyword evidence="1 6" id="KW-0806">Transcription termination</keyword>
<keyword evidence="5 6" id="KW-0804">Transcription</keyword>
<evidence type="ECO:0000259" key="7">
    <source>
        <dbReference type="Pfam" id="PF08529"/>
    </source>
</evidence>
<comment type="caution">
    <text evidence="10">The sequence shown here is derived from an EMBL/GenBank/DDBJ whole genome shotgun (WGS) entry which is preliminary data.</text>
</comment>
<name>A0ABT5LA39_9MOLU</name>
<proteinExistence type="inferred from homology"/>
<sequence length="355" mass="40707">MKTKDFLNHIDQLAIEHELTREQILEAFEKSLISGCKKNYQIKSCQLIFNKNYEELSLYKEYLVVGPDSVANEENIDENINIKKMTCVNLEEAQKLKNNPQIGEIIKIKVDPKEFNFYASKDFKNKFNEEIIRHKKENIYNIFKKYEKKLIVAKVVSIKKNLYVLELEKEVQTVLLNKDKLDNDDFVAGERIQVYVVEVKQTTKMPKILVSRTCVEFVLEIFKEFIPEVQEGIIEIMGISRIPSTRVKVGLFSHNSNIDAIGSCIGSKSSRIKNIINVLKGEKIDLFLWSDEPKELIANALQPAKISQVDILDLENKNASVLVNEDQISLAIGKSGNNVRLAAQVIKWNISIKTT</sequence>